<dbReference type="SUPFAM" id="SSF75471">
    <property type="entry name" value="YhbY-like"/>
    <property type="match status" value="3"/>
</dbReference>
<keyword evidence="2" id="KW-0150">Chloroplast</keyword>
<feature type="region of interest" description="Disordered" evidence="15">
    <location>
        <begin position="1"/>
        <end position="279"/>
    </location>
</feature>
<evidence type="ECO:0000256" key="14">
    <source>
        <dbReference type="PROSITE-ProRule" id="PRU00626"/>
    </source>
</evidence>
<evidence type="ECO:0000256" key="9">
    <source>
        <dbReference type="ARBA" id="ARBA00023274"/>
    </source>
</evidence>
<dbReference type="AlphaFoldDB" id="A0A9R1AL40"/>
<evidence type="ECO:0000313" key="17">
    <source>
        <dbReference type="EMBL" id="VAI31902.1"/>
    </source>
</evidence>
<dbReference type="Gramene" id="TRITD5Bv1G116670.3">
    <property type="protein sequence ID" value="TRITD5Bv1G116670.3"/>
    <property type="gene ID" value="TRITD5Bv1G116670"/>
</dbReference>
<evidence type="ECO:0000256" key="8">
    <source>
        <dbReference type="ARBA" id="ARBA00023187"/>
    </source>
</evidence>
<feature type="compositionally biased region" description="Basic and acidic residues" evidence="15">
    <location>
        <begin position="105"/>
        <end position="117"/>
    </location>
</feature>
<feature type="compositionally biased region" description="Polar residues" evidence="15">
    <location>
        <begin position="91"/>
        <end position="104"/>
    </location>
</feature>
<evidence type="ECO:0000256" key="5">
    <source>
        <dbReference type="ARBA" id="ARBA00022737"/>
    </source>
</evidence>
<proteinExistence type="predicted"/>
<dbReference type="PROSITE" id="PS51295">
    <property type="entry name" value="CRM"/>
    <property type="match status" value="3"/>
</dbReference>
<keyword evidence="9" id="KW-0687">Ribonucleoprotein</keyword>
<feature type="compositionally biased region" description="Acidic residues" evidence="15">
    <location>
        <begin position="213"/>
        <end position="252"/>
    </location>
</feature>
<feature type="compositionally biased region" description="Low complexity" evidence="15">
    <location>
        <begin position="44"/>
        <end position="56"/>
    </location>
</feature>
<dbReference type="PANTHER" id="PTHR31846">
    <property type="entry name" value="CRS1 / YHBY (CRM) DOMAIN-CONTAINING PROTEIN"/>
    <property type="match status" value="1"/>
</dbReference>
<dbReference type="GO" id="GO:0003729">
    <property type="term" value="F:mRNA binding"/>
    <property type="evidence" value="ECO:0007669"/>
    <property type="project" value="InterPro"/>
</dbReference>
<dbReference type="SMART" id="SM01103">
    <property type="entry name" value="CRS1_YhbY"/>
    <property type="match status" value="3"/>
</dbReference>
<dbReference type="GO" id="GO:0009507">
    <property type="term" value="C:chloroplast"/>
    <property type="evidence" value="ECO:0007669"/>
    <property type="project" value="UniProtKB-SubCell"/>
</dbReference>
<comment type="function">
    <text evidence="10">Binds specific group II introns in chloroplasts and facilitates their splicing. Acts on subgroup IIB introns. The substrates of the subgroup IIB also require the CRM domain proteins CAF1 or CAF2, with a simultaneous binding of CFM3 and CAF1 or CAF2. May influence the biogenesis of the mitochondrial small ribosomal subunit.</text>
</comment>
<reference evidence="17 18" key="1">
    <citation type="submission" date="2017-09" db="EMBL/GenBank/DDBJ databases">
        <authorList>
            <consortium name="International Durum Wheat Genome Sequencing Consortium (IDWGSC)"/>
            <person name="Milanesi L."/>
        </authorList>
    </citation>
    <scope>NUCLEOTIDE SEQUENCE [LARGE SCALE GENOMIC DNA]</scope>
    <source>
        <strain evidence="18">cv. Svevo</strain>
    </source>
</reference>
<name>A0A9R1AL40_TRITD</name>
<evidence type="ECO:0000256" key="11">
    <source>
        <dbReference type="ARBA" id="ARBA00064484"/>
    </source>
</evidence>
<feature type="compositionally biased region" description="Acidic residues" evidence="15">
    <location>
        <begin position="936"/>
        <end position="952"/>
    </location>
</feature>
<evidence type="ECO:0000256" key="12">
    <source>
        <dbReference type="ARBA" id="ARBA00073361"/>
    </source>
</evidence>
<evidence type="ECO:0000256" key="13">
    <source>
        <dbReference type="ARBA" id="ARBA00081881"/>
    </source>
</evidence>
<feature type="compositionally biased region" description="Acidic residues" evidence="15">
    <location>
        <begin position="129"/>
        <end position="138"/>
    </location>
</feature>
<accession>A0A9R1AL40</accession>
<dbReference type="InterPro" id="IPR035920">
    <property type="entry name" value="YhbY-like_sf"/>
</dbReference>
<sequence>MALLFPPPALSPKPPFPSTLRSTRPRRTTCISSVSSPRPPASAPSPSTSSPYKAPALDGGTEIRKKKTKRNLKPSFEEQALRRWSARAPSQRASFPWQRQQPQPSHREDEGAEDHEPSSATLRSIVEYFDYDSSEDGGGDVGEGKDKGNDGVAHGEAAQDRDEESRSQPTYLLGSRPVSAPWMHGQEGPTVVDRLLSGPVGGDEEEAVRNGVFDDELDSEDEDEEWVDNSEVLEEEPMTVNLEEELYEDEDPAAPTTSSSFPLDSILDQGSTGGGLDRSIRRSSVSSIVNTLRNSMEESASATIGSSEGEDFVQKLGSVLLPWEREEGNAFDGDKRGRHSNTKLAERTIPEPELRRLRDAALRMKERMRIGPGGVTHAIVESIHSKWKVDEVVKMRFEGPPSLNMKRTHEILEDRTGGTVIWRSGRSIVLYRGMNYNLRCVQSYTKIAEVDSSENAGDAIGLVPSSEERNLQKPTVEHDLQKPIVERNSQKSSADDVKRSKSIMNFSQEATETFDIDSFLDQLGPRYKDWSGRSPIPVDADLLPGLVPGYKPPFRQLPYRTKISLKDKEMTALRRLARQTAPHFALGRNREHQGLAAAIVKVWEKSSIVKIAIKRGVPNTCNDRMAEEIKKLTGGVLVSRNKEYIIFYRGNDFVTPKVRKVLVEQQQHAITQQEQEELARLKASASITPIPKALKNPLVAGTLAETREATFRWGDSLNDELRKKENNRLILAKHTSLLKNMKRKLILAKTKVAKAEMALAKVQEYLSPAELPTDLETVTDEERFLFRRIGLKMKAFLMLGRREVFDGTVQNMHFHWKHRELVKIVVKGKTFEQVKHIAISLEAESGGVLIALDKTTKGYSIIFYRGKNYKRPQVLKPRNLLTRRRAMARSIELQRREALNHHISVLRHKIWKLKSQLVQMRAAGRKQDAELLQTVEDDLSSDDDNIQDEGDEAYLQTYGSDDEDDADDDSNEYL</sequence>
<feature type="compositionally biased region" description="Basic and acidic residues" evidence="15">
    <location>
        <begin position="157"/>
        <end position="166"/>
    </location>
</feature>
<dbReference type="PANTHER" id="PTHR31846:SF7">
    <property type="entry name" value="CRS1 _ YHBY (CRM) DOMAIN-CONTAINING PROTEIN"/>
    <property type="match status" value="1"/>
</dbReference>
<evidence type="ECO:0000313" key="18">
    <source>
        <dbReference type="Proteomes" id="UP000324705"/>
    </source>
</evidence>
<feature type="domain" description="CRM" evidence="16">
    <location>
        <begin position="776"/>
        <end position="876"/>
    </location>
</feature>
<comment type="subunit">
    <text evidence="11">Interacts with RNA. Part of large ribonucleo-protein particles that contain CAF1 and/or CAF2, and RNC1.</text>
</comment>
<feature type="compositionally biased region" description="Pro residues" evidence="15">
    <location>
        <begin position="1"/>
        <end position="17"/>
    </location>
</feature>
<dbReference type="GO" id="GO:0006397">
    <property type="term" value="P:mRNA processing"/>
    <property type="evidence" value="ECO:0007669"/>
    <property type="project" value="UniProtKB-KW"/>
</dbReference>
<gene>
    <name evidence="17" type="ORF">TRITD_5Bv1G116670</name>
</gene>
<keyword evidence="4" id="KW-0507">mRNA processing</keyword>
<dbReference type="GO" id="GO:1990904">
    <property type="term" value="C:ribonucleoprotein complex"/>
    <property type="evidence" value="ECO:0007669"/>
    <property type="project" value="UniProtKB-KW"/>
</dbReference>
<evidence type="ECO:0000256" key="10">
    <source>
        <dbReference type="ARBA" id="ARBA00055648"/>
    </source>
</evidence>
<dbReference type="GO" id="GO:0005739">
    <property type="term" value="C:mitochondrion"/>
    <property type="evidence" value="ECO:0007669"/>
    <property type="project" value="UniProtKB-ARBA"/>
</dbReference>
<dbReference type="Pfam" id="PF01985">
    <property type="entry name" value="CRS1_YhbY"/>
    <property type="match status" value="3"/>
</dbReference>
<evidence type="ECO:0000256" key="15">
    <source>
        <dbReference type="SAM" id="MobiDB-lite"/>
    </source>
</evidence>
<evidence type="ECO:0000256" key="6">
    <source>
        <dbReference type="ARBA" id="ARBA00022884"/>
    </source>
</evidence>
<feature type="region of interest" description="Disordered" evidence="15">
    <location>
        <begin position="936"/>
        <end position="974"/>
    </location>
</feature>
<keyword evidence="8" id="KW-0508">mRNA splicing</keyword>
<dbReference type="OMA" id="IECNEIY"/>
<evidence type="ECO:0000256" key="4">
    <source>
        <dbReference type="ARBA" id="ARBA00022664"/>
    </source>
</evidence>
<dbReference type="EMBL" id="LT934120">
    <property type="protein sequence ID" value="VAI31902.1"/>
    <property type="molecule type" value="Genomic_DNA"/>
</dbReference>
<organism evidence="17 18">
    <name type="scientific">Triticum turgidum subsp. durum</name>
    <name type="common">Durum wheat</name>
    <name type="synonym">Triticum durum</name>
    <dbReference type="NCBI Taxonomy" id="4567"/>
    <lineage>
        <taxon>Eukaryota</taxon>
        <taxon>Viridiplantae</taxon>
        <taxon>Streptophyta</taxon>
        <taxon>Embryophyta</taxon>
        <taxon>Tracheophyta</taxon>
        <taxon>Spermatophyta</taxon>
        <taxon>Magnoliopsida</taxon>
        <taxon>Liliopsida</taxon>
        <taxon>Poales</taxon>
        <taxon>Poaceae</taxon>
        <taxon>BOP clade</taxon>
        <taxon>Pooideae</taxon>
        <taxon>Triticodae</taxon>
        <taxon>Triticeae</taxon>
        <taxon>Triticinae</taxon>
        <taxon>Triticum</taxon>
    </lineage>
</organism>
<evidence type="ECO:0000256" key="1">
    <source>
        <dbReference type="ARBA" id="ARBA00004229"/>
    </source>
</evidence>
<dbReference type="FunFam" id="3.30.110.60:FF:000003">
    <property type="entry name" value="CRM-domain containing factor CFM3B, chloroplastic"/>
    <property type="match status" value="1"/>
</dbReference>
<feature type="domain" description="CRM" evidence="16">
    <location>
        <begin position="347"/>
        <end position="443"/>
    </location>
</feature>
<keyword evidence="18" id="KW-1185">Reference proteome</keyword>
<dbReference type="Proteomes" id="UP000324705">
    <property type="component" value="Chromosome 5B"/>
</dbReference>
<protein>
    <recommendedName>
        <fullName evidence="12">CRM-domain containing factor CFM3, chloroplastic/mitochondrial</fullName>
    </recommendedName>
    <alternativeName>
        <fullName evidence="13">Protein CRM FAMILY MEMBER 3</fullName>
    </alternativeName>
</protein>
<keyword evidence="7" id="KW-0809">Transit peptide</keyword>
<dbReference type="InterPro" id="IPR001890">
    <property type="entry name" value="RNA-binding_CRM"/>
</dbReference>
<evidence type="ECO:0000256" key="2">
    <source>
        <dbReference type="ARBA" id="ARBA00022528"/>
    </source>
</evidence>
<comment type="subcellular location">
    <subcellularLocation>
        <location evidence="1">Plastid</location>
        <location evidence="1">Chloroplast</location>
    </subcellularLocation>
</comment>
<evidence type="ECO:0000256" key="3">
    <source>
        <dbReference type="ARBA" id="ARBA00022640"/>
    </source>
</evidence>
<dbReference type="FunFam" id="3.30.110.60:FF:000002">
    <property type="entry name" value="CRS2-associated factor 1, chloroplastic"/>
    <property type="match status" value="2"/>
</dbReference>
<evidence type="ECO:0000256" key="7">
    <source>
        <dbReference type="ARBA" id="ARBA00022946"/>
    </source>
</evidence>
<dbReference type="GO" id="GO:0000373">
    <property type="term" value="P:Group II intron splicing"/>
    <property type="evidence" value="ECO:0007669"/>
    <property type="project" value="UniProtKB-ARBA"/>
</dbReference>
<feature type="compositionally biased region" description="Low complexity" evidence="15">
    <location>
        <begin position="18"/>
        <end position="36"/>
    </location>
</feature>
<feature type="domain" description="CRM" evidence="16">
    <location>
        <begin position="563"/>
        <end position="660"/>
    </location>
</feature>
<dbReference type="Gene3D" id="3.30.110.60">
    <property type="entry name" value="YhbY-like"/>
    <property type="match status" value="3"/>
</dbReference>
<evidence type="ECO:0000259" key="16">
    <source>
        <dbReference type="PROSITE" id="PS51295"/>
    </source>
</evidence>
<dbReference type="InterPro" id="IPR045278">
    <property type="entry name" value="CRS1/CFM2/CFM3"/>
</dbReference>
<keyword evidence="6 14" id="KW-0694">RNA-binding</keyword>
<keyword evidence="5" id="KW-0677">Repeat</keyword>
<feature type="compositionally biased region" description="Acidic residues" evidence="15">
    <location>
        <begin position="960"/>
        <end position="974"/>
    </location>
</feature>
<keyword evidence="3" id="KW-0934">Plastid</keyword>